<accession>A0A1I8AD78</accession>
<proteinExistence type="predicted"/>
<dbReference type="WBParaSite" id="L893_g4246.t1">
    <property type="protein sequence ID" value="L893_g4246.t1"/>
    <property type="gene ID" value="L893_g4246"/>
</dbReference>
<dbReference type="AlphaFoldDB" id="A0A1I8AD78"/>
<feature type="transmembrane region" description="Helical" evidence="1">
    <location>
        <begin position="12"/>
        <end position="35"/>
    </location>
</feature>
<evidence type="ECO:0000313" key="3">
    <source>
        <dbReference type="WBParaSite" id="L893_g4246.t1"/>
    </source>
</evidence>
<sequence>MAVQGIFTAKVLHHITCLLFTLCARVAPAVFHFFIKLLSFKSMNLVLISHRILRNGIDPFITYVLCIHITPQHSF</sequence>
<keyword evidence="1" id="KW-0812">Transmembrane</keyword>
<keyword evidence="2" id="KW-1185">Reference proteome</keyword>
<reference evidence="3" key="1">
    <citation type="submission" date="2016-11" db="UniProtKB">
        <authorList>
            <consortium name="WormBaseParasite"/>
        </authorList>
    </citation>
    <scope>IDENTIFICATION</scope>
</reference>
<organism evidence="2 3">
    <name type="scientific">Steinernema glaseri</name>
    <dbReference type="NCBI Taxonomy" id="37863"/>
    <lineage>
        <taxon>Eukaryota</taxon>
        <taxon>Metazoa</taxon>
        <taxon>Ecdysozoa</taxon>
        <taxon>Nematoda</taxon>
        <taxon>Chromadorea</taxon>
        <taxon>Rhabditida</taxon>
        <taxon>Tylenchina</taxon>
        <taxon>Panagrolaimomorpha</taxon>
        <taxon>Strongyloidoidea</taxon>
        <taxon>Steinernematidae</taxon>
        <taxon>Steinernema</taxon>
    </lineage>
</organism>
<evidence type="ECO:0000313" key="2">
    <source>
        <dbReference type="Proteomes" id="UP000095287"/>
    </source>
</evidence>
<name>A0A1I8AD78_9BILA</name>
<dbReference type="Proteomes" id="UP000095287">
    <property type="component" value="Unplaced"/>
</dbReference>
<protein>
    <submittedName>
        <fullName evidence="3">Secreted protein</fullName>
    </submittedName>
</protein>
<evidence type="ECO:0000256" key="1">
    <source>
        <dbReference type="SAM" id="Phobius"/>
    </source>
</evidence>
<keyword evidence="1" id="KW-1133">Transmembrane helix</keyword>
<keyword evidence="1" id="KW-0472">Membrane</keyword>